<sequence>MGKQKSETSKDTKDGALTLSDLSGDVSKAIVFPDSHFGLESAVWANAQRIADMLPVDIKVFGDLTEEDVASAVDKAKGAEFQVKNWTEYSTAISRYLKALYKVREKQAEVSENVAEARVQHAELEKNLATSLANLESKFRQAVGGSRSAIAGIQDDLEISLGRIASQYSEGKAKKQEKLNTETTKKEPTPYEEQTSSLVDRFRQLREQRYEGGAVGVTQRVKKAS</sequence>
<evidence type="ECO:0000313" key="4">
    <source>
        <dbReference type="Proteomes" id="UP000661112"/>
    </source>
</evidence>
<dbReference type="Proteomes" id="UP000661112">
    <property type="component" value="Unassembled WGS sequence"/>
</dbReference>
<reference evidence="3 4" key="1">
    <citation type="journal article" date="2020" name="ISME J.">
        <title>Comparative genomics reveals insights into cyanobacterial evolution and habitat adaptation.</title>
        <authorList>
            <person name="Chen M.Y."/>
            <person name="Teng W.K."/>
            <person name="Zhao L."/>
            <person name="Hu C.X."/>
            <person name="Zhou Y.K."/>
            <person name="Han B.P."/>
            <person name="Song L.R."/>
            <person name="Shu W.S."/>
        </authorList>
    </citation>
    <scope>NUCLEOTIDE SEQUENCE [LARGE SCALE GENOMIC DNA]</scope>
    <source>
        <strain evidence="3 4">FACHB-119</strain>
    </source>
</reference>
<evidence type="ECO:0000256" key="2">
    <source>
        <dbReference type="SAM" id="MobiDB-lite"/>
    </source>
</evidence>
<protein>
    <submittedName>
        <fullName evidence="3">Uncharacterized protein</fullName>
    </submittedName>
</protein>
<dbReference type="EMBL" id="JACJSG010000102">
    <property type="protein sequence ID" value="MBD2505597.1"/>
    <property type="molecule type" value="Genomic_DNA"/>
</dbReference>
<proteinExistence type="predicted"/>
<dbReference type="RefSeq" id="WP_190480551.1">
    <property type="nucleotide sequence ID" value="NZ_JACJSG010000102.1"/>
</dbReference>
<keyword evidence="4" id="KW-1185">Reference proteome</keyword>
<accession>A0ABR8DHC8</accession>
<feature type="coiled-coil region" evidence="1">
    <location>
        <begin position="107"/>
        <end position="134"/>
    </location>
</feature>
<gene>
    <name evidence="3" type="ORF">H6G83_34250</name>
</gene>
<feature type="region of interest" description="Disordered" evidence="2">
    <location>
        <begin position="171"/>
        <end position="197"/>
    </location>
</feature>
<feature type="compositionally biased region" description="Basic and acidic residues" evidence="2">
    <location>
        <begin position="171"/>
        <end position="189"/>
    </location>
</feature>
<name>A0ABR8DHC8_9NOST</name>
<comment type="caution">
    <text evidence="3">The sequence shown here is derived from an EMBL/GenBank/DDBJ whole genome shotgun (WGS) entry which is preliminary data.</text>
</comment>
<evidence type="ECO:0000313" key="3">
    <source>
        <dbReference type="EMBL" id="MBD2505597.1"/>
    </source>
</evidence>
<organism evidence="3 4">
    <name type="scientific">Anabaena azotica FACHB-119</name>
    <dbReference type="NCBI Taxonomy" id="947527"/>
    <lineage>
        <taxon>Bacteria</taxon>
        <taxon>Bacillati</taxon>
        <taxon>Cyanobacteriota</taxon>
        <taxon>Cyanophyceae</taxon>
        <taxon>Nostocales</taxon>
        <taxon>Nostocaceae</taxon>
        <taxon>Anabaena</taxon>
        <taxon>Anabaena azotica</taxon>
    </lineage>
</organism>
<keyword evidence="1" id="KW-0175">Coiled coil</keyword>
<evidence type="ECO:0000256" key="1">
    <source>
        <dbReference type="SAM" id="Coils"/>
    </source>
</evidence>